<accession>A0ABW8QY57</accession>
<dbReference type="PANTHER" id="PTHR33307:SF6">
    <property type="entry name" value="ALPHA-RHAMNOSIDASE (EUROFUNG)-RELATED"/>
    <property type="match status" value="1"/>
</dbReference>
<evidence type="ECO:0000256" key="1">
    <source>
        <dbReference type="ARBA" id="ARBA00001445"/>
    </source>
</evidence>
<dbReference type="InterPro" id="IPR012341">
    <property type="entry name" value="6hp_glycosidase-like_sf"/>
</dbReference>
<dbReference type="EMBL" id="JBJHQF010000011">
    <property type="protein sequence ID" value="MFK9004391.1"/>
    <property type="molecule type" value="Genomic_DNA"/>
</dbReference>
<keyword evidence="3" id="KW-1133">Transmembrane helix</keyword>
<feature type="domain" description="Alpha-L-rhamnosidase six-hairpin glycosidase" evidence="4">
    <location>
        <begin position="186"/>
        <end position="514"/>
    </location>
</feature>
<evidence type="ECO:0000259" key="4">
    <source>
        <dbReference type="Pfam" id="PF17389"/>
    </source>
</evidence>
<protein>
    <recommendedName>
        <fullName evidence="2">alpha-L-rhamnosidase</fullName>
        <ecNumber evidence="2">3.2.1.40</ecNumber>
    </recommendedName>
</protein>
<reference evidence="5 6" key="1">
    <citation type="submission" date="2024-11" db="EMBL/GenBank/DDBJ databases">
        <authorList>
            <person name="Lucas J.A."/>
        </authorList>
    </citation>
    <scope>NUCLEOTIDE SEQUENCE [LARGE SCALE GENOMIC DNA]</scope>
    <source>
        <strain evidence="5 6">Z 7.15</strain>
    </source>
</reference>
<keyword evidence="6" id="KW-1185">Reference proteome</keyword>
<dbReference type="InterPro" id="IPR008928">
    <property type="entry name" value="6-hairpin_glycosidase_sf"/>
</dbReference>
<dbReference type="InterPro" id="IPR035396">
    <property type="entry name" value="Bac_rhamnosid6H"/>
</dbReference>
<dbReference type="Gene3D" id="1.50.10.10">
    <property type="match status" value="1"/>
</dbReference>
<organism evidence="5 6">
    <name type="scientific">Pseudomonas pergaminensis</name>
    <dbReference type="NCBI Taxonomy" id="2853159"/>
    <lineage>
        <taxon>Bacteria</taxon>
        <taxon>Pseudomonadati</taxon>
        <taxon>Pseudomonadota</taxon>
        <taxon>Gammaproteobacteria</taxon>
        <taxon>Pseudomonadales</taxon>
        <taxon>Pseudomonadaceae</taxon>
        <taxon>Pseudomonas</taxon>
    </lineage>
</organism>
<dbReference type="Proteomes" id="UP001623008">
    <property type="component" value="Unassembled WGS sequence"/>
</dbReference>
<dbReference type="RefSeq" id="WP_406597355.1">
    <property type="nucleotide sequence ID" value="NZ_JBJHQF010000011.1"/>
</dbReference>
<comment type="catalytic activity">
    <reaction evidence="1">
        <text>Hydrolysis of terminal non-reducing alpha-L-rhamnose residues in alpha-L-rhamnosides.</text>
        <dbReference type="EC" id="3.2.1.40"/>
    </reaction>
</comment>
<dbReference type="PANTHER" id="PTHR33307">
    <property type="entry name" value="ALPHA-RHAMNOSIDASE (EUROFUNG)"/>
    <property type="match status" value="1"/>
</dbReference>
<dbReference type="InterPro" id="IPR016007">
    <property type="entry name" value="Alpha_rhamnosid"/>
</dbReference>
<sequence>MHVSRFLQRKGGVYACLILLCLFFFVCGFFYKKSLEADHVEAPIVSLVDLTDFNIATSVDKITIDLGKVYFAKVAFNVDAANSGSKIRLKLRESSEPEPLPSIGAERIGVRFYDTEIALKKGSQPVALPPEDARLMPSDIGSVMPFRYIDIYGWKGDFSKQSISIQYARSSAFQQQGKISFTGDSSALELDRIMRLMDHTMMATSFAGIFVDGDRERLPYEADAYINMLGWFAQVGEVSVPRRTFEFLVKNPTWPTEWQSHMILMAWADFMQTGDKEFLRTHYAWLKLLTLKDAISETGMVDISKIKPELKKALKVTYPMGDLVDWPPSQRDGHEMVANNTVTNAFVYESMLRMADIAHALDEESDRQFFTEQAEKLKAAIRGKVTLSNGLFSDGIGSSHTSAHSLFVPLDFGLVNEDERQLFVTEIKKKITAYGGGFPSSVFAAQYLLEALFKMGEDDLALSLILNESDRGWLNMLNKYDATITHEAWDVKFKDNEDWTHAWGAAPANIIPRYLLGVRPTKAGWQNWELAPSRALRFSAVATLPTPKGNIFLNFDYPKRLINVTVPVGSSAKFIHNGQSTELGSGQHQLDWK</sequence>
<dbReference type="Gene3D" id="2.60.420.10">
    <property type="entry name" value="Maltose phosphorylase, domain 3"/>
    <property type="match status" value="1"/>
</dbReference>
<evidence type="ECO:0000256" key="3">
    <source>
        <dbReference type="SAM" id="Phobius"/>
    </source>
</evidence>
<feature type="transmembrane region" description="Helical" evidence="3">
    <location>
        <begin position="12"/>
        <end position="31"/>
    </location>
</feature>
<comment type="caution">
    <text evidence="5">The sequence shown here is derived from an EMBL/GenBank/DDBJ whole genome shotgun (WGS) entry which is preliminary data.</text>
</comment>
<dbReference type="Pfam" id="PF17389">
    <property type="entry name" value="Bac_rhamnosid6H"/>
    <property type="match status" value="1"/>
</dbReference>
<dbReference type="SUPFAM" id="SSF48208">
    <property type="entry name" value="Six-hairpin glycosidases"/>
    <property type="match status" value="1"/>
</dbReference>
<dbReference type="EC" id="3.2.1.40" evidence="2"/>
<keyword evidence="3" id="KW-0812">Transmembrane</keyword>
<evidence type="ECO:0000256" key="2">
    <source>
        <dbReference type="ARBA" id="ARBA00012652"/>
    </source>
</evidence>
<evidence type="ECO:0000313" key="6">
    <source>
        <dbReference type="Proteomes" id="UP001623008"/>
    </source>
</evidence>
<keyword evidence="3" id="KW-0472">Membrane</keyword>
<gene>
    <name evidence="5" type="ORF">ACJEBJ_09670</name>
</gene>
<proteinExistence type="predicted"/>
<name>A0ABW8QY57_9PSED</name>
<evidence type="ECO:0000313" key="5">
    <source>
        <dbReference type="EMBL" id="MFK9004391.1"/>
    </source>
</evidence>